<feature type="compositionally biased region" description="Low complexity" evidence="1">
    <location>
        <begin position="180"/>
        <end position="192"/>
    </location>
</feature>
<dbReference type="PANTHER" id="PTHR38703:SF1">
    <property type="entry name" value="ALLERGEN"/>
    <property type="match status" value="1"/>
</dbReference>
<feature type="compositionally biased region" description="Basic and acidic residues" evidence="1">
    <location>
        <begin position="870"/>
        <end position="879"/>
    </location>
</feature>
<feature type="compositionally biased region" description="Low complexity" evidence="1">
    <location>
        <begin position="606"/>
        <end position="622"/>
    </location>
</feature>
<feature type="compositionally biased region" description="Pro residues" evidence="1">
    <location>
        <begin position="193"/>
        <end position="206"/>
    </location>
</feature>
<feature type="region of interest" description="Disordered" evidence="1">
    <location>
        <begin position="659"/>
        <end position="704"/>
    </location>
</feature>
<evidence type="ECO:0000313" key="2">
    <source>
        <dbReference type="EMBL" id="EPE35211.1"/>
    </source>
</evidence>
<dbReference type="EMBL" id="KE145355">
    <property type="protein sequence ID" value="EPE35211.1"/>
    <property type="molecule type" value="Genomic_DNA"/>
</dbReference>
<feature type="compositionally biased region" description="Polar residues" evidence="1">
    <location>
        <begin position="132"/>
        <end position="142"/>
    </location>
</feature>
<feature type="compositionally biased region" description="Polar residues" evidence="1">
    <location>
        <begin position="358"/>
        <end position="373"/>
    </location>
</feature>
<protein>
    <submittedName>
        <fullName evidence="2">Uncharacterized protein</fullName>
    </submittedName>
</protein>
<name>S3DTD8_GLAL2</name>
<sequence length="992" mass="108224">MGIREIFGRAKAKNNNTVNKQAENSNATSRSGQAGTSSTSRRHYHANAKSADRLEIGRPLLQGHSYNAAVAATPPVTGSYPVAGNGPNILQEIQKTRTRRNSIQSIASRTSFSLSRNRSKYKSRAGKVETESPPTRAQTASNDAPKHERSTSDLGRTRSGFSMKSPPNFFSHKRKDSVRSNKSSKSASNVSIPAPPPIPPPMPIPRPRSKSASGSMQRKVRRYPSSQAIPEGFAHIFPSTRLSRKAHVDLFDAHSTIRHDRERSQNRTQALGTRNYGEDVADRNIIAHLGLNSPEFGYLKSLYLNGNGSNTSLARKQDVGIAVSGPTRREYSSSKITPKLSSSGLRPIVNYHHRLGSASTRQAPDSTLGQSTPGSPPTDDTLKKQYFQALTPAVAPAARAATLSRNSPAPSSSSAILGVSESPSIVRAIAAADSSGPLTSFPPRTDSVTSRSYSANRGYDDDGKLTMPSLPVRGRSRDQIVRSGSTLSRSSIEEESSTLVAFVDSIDPTPTFPSFYNKLFALNRTSSIYSQEQSFFLPRGEQLVARGTPSVESPTANTFAAPSPIVSPRRLRQTSSSTIVRSPYWYHRTSSMSSQGTVVGSHRRGNSSNGSASYSTYSSTASPPQSPREKRENYIIEGASEPPSLDGIVDLTNTVDTTVTTRQLPGTSSPPTPHSPWSPTSPPYTRSNRSSNRSNKPMPLPPVTHEKVIPTLREVLEEVITREIHTHDVFHRILPVIETVVLPTKHYVPTPDGKGLREVPEHLIPGRTSQHSPSQNWAIVQTGTGGRSNSLWSTAANGSHNSDKISSSTSHVVGGTSTLEPVLTSKKTYMTPEGYPRTEYVWRHPPVFETANGQIQYIFQGVERYLNGEQRHGHTRSESDTNNIPRSETFARKIGEGNLRSRFNRDSGYDGGYSHEEHAARGQHVGWEAREEEYRLDDGRVRSAGYEPVRGGEATNALRRIRERRSRASSAASSGGFVGEVERGMRGLSVNH</sequence>
<proteinExistence type="predicted"/>
<evidence type="ECO:0000313" key="3">
    <source>
        <dbReference type="Proteomes" id="UP000016922"/>
    </source>
</evidence>
<feature type="region of interest" description="Disordered" evidence="1">
    <location>
        <begin position="1"/>
        <end position="53"/>
    </location>
</feature>
<dbReference type="KEGG" id="glz:GLAREA_10908"/>
<feature type="region of interest" description="Disordered" evidence="1">
    <location>
        <begin position="548"/>
        <end position="574"/>
    </location>
</feature>
<feature type="compositionally biased region" description="Polar residues" evidence="1">
    <location>
        <begin position="101"/>
        <end position="116"/>
    </location>
</feature>
<feature type="region of interest" description="Disordered" evidence="1">
    <location>
        <begin position="95"/>
        <end position="224"/>
    </location>
</feature>
<feature type="region of interest" description="Disordered" evidence="1">
    <location>
        <begin position="358"/>
        <end position="382"/>
    </location>
</feature>
<reference evidence="2 3" key="1">
    <citation type="journal article" date="2013" name="BMC Genomics">
        <title>Genomics-driven discovery of the pneumocandin biosynthetic gene cluster in the fungus Glarea lozoyensis.</title>
        <authorList>
            <person name="Chen L."/>
            <person name="Yue Q."/>
            <person name="Zhang X."/>
            <person name="Xiang M."/>
            <person name="Wang C."/>
            <person name="Li S."/>
            <person name="Che Y."/>
            <person name="Ortiz-Lopez F.J."/>
            <person name="Bills G.F."/>
            <person name="Liu X."/>
            <person name="An Z."/>
        </authorList>
    </citation>
    <scope>NUCLEOTIDE SEQUENCE [LARGE SCALE GENOMIC DNA]</scope>
    <source>
        <strain evidence="3">ATCC 20868 / MF5171</strain>
    </source>
</reference>
<dbReference type="OrthoDB" id="5325276at2759"/>
<accession>S3DTD8</accession>
<organism evidence="2 3">
    <name type="scientific">Glarea lozoyensis (strain ATCC 20868 / MF5171)</name>
    <dbReference type="NCBI Taxonomy" id="1116229"/>
    <lineage>
        <taxon>Eukaryota</taxon>
        <taxon>Fungi</taxon>
        <taxon>Dikarya</taxon>
        <taxon>Ascomycota</taxon>
        <taxon>Pezizomycotina</taxon>
        <taxon>Leotiomycetes</taxon>
        <taxon>Helotiales</taxon>
        <taxon>Helotiaceae</taxon>
        <taxon>Glarea</taxon>
    </lineage>
</organism>
<feature type="region of interest" description="Disordered" evidence="1">
    <location>
        <begin position="591"/>
        <end position="630"/>
    </location>
</feature>
<dbReference type="HOGENOM" id="CLU_318078_0_0_1"/>
<dbReference type="GeneID" id="19469952"/>
<evidence type="ECO:0000256" key="1">
    <source>
        <dbReference type="SAM" id="MobiDB-lite"/>
    </source>
</evidence>
<dbReference type="AlphaFoldDB" id="S3DTD8"/>
<feature type="region of interest" description="Disordered" evidence="1">
    <location>
        <begin position="435"/>
        <end position="471"/>
    </location>
</feature>
<feature type="compositionally biased region" description="Low complexity" evidence="1">
    <location>
        <begin position="683"/>
        <end position="695"/>
    </location>
</feature>
<dbReference type="RefSeq" id="XP_008078198.1">
    <property type="nucleotide sequence ID" value="XM_008080007.1"/>
</dbReference>
<feature type="compositionally biased region" description="Polar residues" evidence="1">
    <location>
        <begin position="13"/>
        <end position="39"/>
    </location>
</feature>
<feature type="region of interest" description="Disordered" evidence="1">
    <location>
        <begin position="870"/>
        <end position="896"/>
    </location>
</feature>
<gene>
    <name evidence="2" type="ORF">GLAREA_10908</name>
</gene>
<feature type="compositionally biased region" description="Polar residues" evidence="1">
    <location>
        <begin position="446"/>
        <end position="455"/>
    </location>
</feature>
<dbReference type="eggNOG" id="ENOG502S837">
    <property type="taxonomic scope" value="Eukaryota"/>
</dbReference>
<feature type="compositionally biased region" description="Polar residues" evidence="1">
    <location>
        <begin position="550"/>
        <end position="560"/>
    </location>
</feature>
<feature type="compositionally biased region" description="Pro residues" evidence="1">
    <location>
        <begin position="668"/>
        <end position="682"/>
    </location>
</feature>
<keyword evidence="3" id="KW-1185">Reference proteome</keyword>
<dbReference type="PANTHER" id="PTHR38703">
    <property type="entry name" value="CHROMOSOME 8, WHOLE GENOME SHOTGUN SEQUENCE"/>
    <property type="match status" value="1"/>
</dbReference>
<dbReference type="Proteomes" id="UP000016922">
    <property type="component" value="Unassembled WGS sequence"/>
</dbReference>